<evidence type="ECO:0000313" key="2">
    <source>
        <dbReference type="Proteomes" id="UP000320386"/>
    </source>
</evidence>
<gene>
    <name evidence="1" type="ORF">Pan265_18100</name>
</gene>
<dbReference type="RefSeq" id="WP_145446142.1">
    <property type="nucleotide sequence ID" value="NZ_CP036280.1"/>
</dbReference>
<keyword evidence="2" id="KW-1185">Reference proteome</keyword>
<dbReference type="Pfam" id="PF04519">
    <property type="entry name" value="Bactofilin"/>
    <property type="match status" value="1"/>
</dbReference>
<protein>
    <submittedName>
        <fullName evidence="1">BacA-like protein</fullName>
    </submittedName>
</protein>
<reference evidence="1 2" key="1">
    <citation type="submission" date="2019-02" db="EMBL/GenBank/DDBJ databases">
        <title>Deep-cultivation of Planctomycetes and their phenomic and genomic characterization uncovers novel biology.</title>
        <authorList>
            <person name="Wiegand S."/>
            <person name="Jogler M."/>
            <person name="Boedeker C."/>
            <person name="Pinto D."/>
            <person name="Vollmers J."/>
            <person name="Rivas-Marin E."/>
            <person name="Kohn T."/>
            <person name="Peeters S.H."/>
            <person name="Heuer A."/>
            <person name="Rast P."/>
            <person name="Oberbeckmann S."/>
            <person name="Bunk B."/>
            <person name="Jeske O."/>
            <person name="Meyerdierks A."/>
            <person name="Storesund J.E."/>
            <person name="Kallscheuer N."/>
            <person name="Luecker S."/>
            <person name="Lage O.M."/>
            <person name="Pohl T."/>
            <person name="Merkel B.J."/>
            <person name="Hornburger P."/>
            <person name="Mueller R.-W."/>
            <person name="Bruemmer F."/>
            <person name="Labrenz M."/>
            <person name="Spormann A.M."/>
            <person name="Op den Camp H."/>
            <person name="Overmann J."/>
            <person name="Amann R."/>
            <person name="Jetten M.S.M."/>
            <person name="Mascher T."/>
            <person name="Medema M.H."/>
            <person name="Devos D.P."/>
            <person name="Kaster A.-K."/>
            <person name="Ovreas L."/>
            <person name="Rohde M."/>
            <person name="Galperin M.Y."/>
            <person name="Jogler C."/>
        </authorList>
    </citation>
    <scope>NUCLEOTIDE SEQUENCE [LARGE SCALE GENOMIC DNA]</scope>
    <source>
        <strain evidence="1 2">Pan265</strain>
    </source>
</reference>
<name>A0A518BY98_9BACT</name>
<organism evidence="1 2">
    <name type="scientific">Mucisphaera calidilacus</name>
    <dbReference type="NCBI Taxonomy" id="2527982"/>
    <lineage>
        <taxon>Bacteria</taxon>
        <taxon>Pseudomonadati</taxon>
        <taxon>Planctomycetota</taxon>
        <taxon>Phycisphaerae</taxon>
        <taxon>Phycisphaerales</taxon>
        <taxon>Phycisphaeraceae</taxon>
        <taxon>Mucisphaera</taxon>
    </lineage>
</organism>
<dbReference type="Proteomes" id="UP000320386">
    <property type="component" value="Chromosome"/>
</dbReference>
<sequence>MPIKPPSLGFLTTRKPAPRSQRWVSCPTCGRGFEVSSRAISATCPTCTRHFVFDDVSIRKDTKRDVSTMGHVHVEPGSGMIGRVVCGSLTIEGRYDGDATVFGAALLVEDADCRGVVRARSLSVPAGTTFYGKAHIGSMRDDDPETFGVLPGGSVEPHQREAIRTVIPTRLRRTKILKAVGAGDS</sequence>
<dbReference type="AlphaFoldDB" id="A0A518BY98"/>
<accession>A0A518BY98</accession>
<dbReference type="EMBL" id="CP036280">
    <property type="protein sequence ID" value="QDU71951.1"/>
    <property type="molecule type" value="Genomic_DNA"/>
</dbReference>
<evidence type="ECO:0000313" key="1">
    <source>
        <dbReference type="EMBL" id="QDU71951.1"/>
    </source>
</evidence>
<dbReference type="InterPro" id="IPR007607">
    <property type="entry name" value="BacA/B"/>
</dbReference>
<dbReference type="KEGG" id="mcad:Pan265_18100"/>
<proteinExistence type="predicted"/>